<protein>
    <submittedName>
        <fullName evidence="2">Uncharacterized protein</fullName>
    </submittedName>
</protein>
<name>A0A699YM98_HAELA</name>
<feature type="non-terminal residue" evidence="2">
    <location>
        <position position="1"/>
    </location>
</feature>
<dbReference type="Proteomes" id="UP000485058">
    <property type="component" value="Unassembled WGS sequence"/>
</dbReference>
<evidence type="ECO:0000313" key="3">
    <source>
        <dbReference type="Proteomes" id="UP000485058"/>
    </source>
</evidence>
<feature type="compositionally biased region" description="Low complexity" evidence="1">
    <location>
        <begin position="103"/>
        <end position="115"/>
    </location>
</feature>
<organism evidence="2 3">
    <name type="scientific">Haematococcus lacustris</name>
    <name type="common">Green alga</name>
    <name type="synonym">Haematococcus pluvialis</name>
    <dbReference type="NCBI Taxonomy" id="44745"/>
    <lineage>
        <taxon>Eukaryota</taxon>
        <taxon>Viridiplantae</taxon>
        <taxon>Chlorophyta</taxon>
        <taxon>core chlorophytes</taxon>
        <taxon>Chlorophyceae</taxon>
        <taxon>CS clade</taxon>
        <taxon>Chlamydomonadales</taxon>
        <taxon>Haematococcaceae</taxon>
        <taxon>Haematococcus</taxon>
    </lineage>
</organism>
<comment type="caution">
    <text evidence="2">The sequence shown here is derived from an EMBL/GenBank/DDBJ whole genome shotgun (WGS) entry which is preliminary data.</text>
</comment>
<accession>A0A699YM98</accession>
<evidence type="ECO:0000313" key="2">
    <source>
        <dbReference type="EMBL" id="GFH10445.1"/>
    </source>
</evidence>
<proteinExistence type="predicted"/>
<reference evidence="2 3" key="1">
    <citation type="submission" date="2020-02" db="EMBL/GenBank/DDBJ databases">
        <title>Draft genome sequence of Haematococcus lacustris strain NIES-144.</title>
        <authorList>
            <person name="Morimoto D."/>
            <person name="Nakagawa S."/>
            <person name="Yoshida T."/>
            <person name="Sawayama S."/>
        </authorList>
    </citation>
    <scope>NUCLEOTIDE SEQUENCE [LARGE SCALE GENOMIC DNA]</scope>
    <source>
        <strain evidence="2 3">NIES-144</strain>
    </source>
</reference>
<dbReference type="EMBL" id="BLLF01000315">
    <property type="protein sequence ID" value="GFH10445.1"/>
    <property type="molecule type" value="Genomic_DNA"/>
</dbReference>
<feature type="non-terminal residue" evidence="2">
    <location>
        <position position="115"/>
    </location>
</feature>
<dbReference type="AlphaFoldDB" id="A0A699YM98"/>
<feature type="compositionally biased region" description="Low complexity" evidence="1">
    <location>
        <begin position="72"/>
        <end position="91"/>
    </location>
</feature>
<feature type="region of interest" description="Disordered" evidence="1">
    <location>
        <begin position="72"/>
        <end position="115"/>
    </location>
</feature>
<keyword evidence="3" id="KW-1185">Reference proteome</keyword>
<sequence length="115" mass="11994">MPGALSLLFPAKEHAAPIGSSFMDPSRRREEMLEEAVALRHVPRQPSRTNLRALLAKKASQRDLAAAVAVAQQSSAAAASQAPGSSFPASALAPQPSLHRLPSNSNLAESAESAD</sequence>
<evidence type="ECO:0000256" key="1">
    <source>
        <dbReference type="SAM" id="MobiDB-lite"/>
    </source>
</evidence>
<gene>
    <name evidence="2" type="ORF">HaLaN_05757</name>
</gene>